<evidence type="ECO:0000256" key="2">
    <source>
        <dbReference type="ARBA" id="ARBA00009054"/>
    </source>
</evidence>
<gene>
    <name evidence="10" type="primary">grpE</name>
    <name evidence="14" type="ORF">TAO_0381</name>
</gene>
<dbReference type="InterPro" id="IPR009012">
    <property type="entry name" value="GrpE_head"/>
</dbReference>
<comment type="similarity">
    <text evidence="2 10 12">Belongs to the GrpE family.</text>
</comment>
<evidence type="ECO:0000256" key="4">
    <source>
        <dbReference type="ARBA" id="ARBA00022490"/>
    </source>
</evidence>
<keyword evidence="5 10" id="KW-0346">Stress response</keyword>
<dbReference type="SUPFAM" id="SSF51064">
    <property type="entry name" value="Head domain of nucleotide exchange factor GrpE"/>
    <property type="match status" value="1"/>
</dbReference>
<evidence type="ECO:0000256" key="11">
    <source>
        <dbReference type="RuleBase" id="RU000639"/>
    </source>
</evidence>
<dbReference type="SUPFAM" id="SSF58014">
    <property type="entry name" value="Coiled-coil domain of nucleotide exchange factor GrpE"/>
    <property type="match status" value="1"/>
</dbReference>
<sequence length="207" mass="23772">MTHEEKITSESDIAAEQSQIAIDPQIQTEDGETQDKESKVAEIENMQQLLEEARSKIDEHWNELLRSRAELENQRRRYDRELEKARKYALEKFAQELLPVKDSLEMGLIEAQVENVSVATLREGTELILKEFNKVTDQFGIRAIDPQEELFNPELHQAISAQENDEIAPNTILTVIRKGYVLNDRLLRPAMVIVSKPSTRSLSEEDA</sequence>
<evidence type="ECO:0000256" key="9">
    <source>
        <dbReference type="ARBA" id="ARBA00076414"/>
    </source>
</evidence>
<evidence type="ECO:0000256" key="6">
    <source>
        <dbReference type="ARBA" id="ARBA00023186"/>
    </source>
</evidence>
<keyword evidence="15" id="KW-1185">Reference proteome</keyword>
<dbReference type="PANTHER" id="PTHR21237">
    <property type="entry name" value="GRPE PROTEIN"/>
    <property type="match status" value="1"/>
</dbReference>
<dbReference type="GO" id="GO:0006457">
    <property type="term" value="P:protein folding"/>
    <property type="evidence" value="ECO:0007669"/>
    <property type="project" value="InterPro"/>
</dbReference>
<evidence type="ECO:0000256" key="7">
    <source>
        <dbReference type="ARBA" id="ARBA00053401"/>
    </source>
</evidence>
<comment type="subcellular location">
    <subcellularLocation>
        <location evidence="1 10">Cytoplasm</location>
    </subcellularLocation>
</comment>
<dbReference type="GO" id="GO:0042803">
    <property type="term" value="F:protein homodimerization activity"/>
    <property type="evidence" value="ECO:0007669"/>
    <property type="project" value="InterPro"/>
</dbReference>
<dbReference type="Gene3D" id="2.30.22.10">
    <property type="entry name" value="Head domain of nucleotide exchange factor GrpE"/>
    <property type="match status" value="1"/>
</dbReference>
<dbReference type="FunFam" id="2.30.22.10:FF:000001">
    <property type="entry name" value="Protein GrpE"/>
    <property type="match status" value="1"/>
</dbReference>
<dbReference type="EMBL" id="AP014836">
    <property type="protein sequence ID" value="BAW79751.1"/>
    <property type="molecule type" value="Genomic_DNA"/>
</dbReference>
<evidence type="ECO:0000256" key="3">
    <source>
        <dbReference type="ARBA" id="ARBA00011738"/>
    </source>
</evidence>
<dbReference type="OrthoDB" id="9789811at2"/>
<protein>
    <recommendedName>
        <fullName evidence="8 10">Protein GrpE</fullName>
    </recommendedName>
    <alternativeName>
        <fullName evidence="9 10">HSP-70 cofactor</fullName>
    </alternativeName>
</protein>
<feature type="region of interest" description="Disordered" evidence="13">
    <location>
        <begin position="1"/>
        <end position="38"/>
    </location>
</feature>
<dbReference type="PROSITE" id="PS01071">
    <property type="entry name" value="GRPE"/>
    <property type="match status" value="1"/>
</dbReference>
<keyword evidence="6 10" id="KW-0143">Chaperone</keyword>
<dbReference type="GO" id="GO:0051087">
    <property type="term" value="F:protein-folding chaperone binding"/>
    <property type="evidence" value="ECO:0007669"/>
    <property type="project" value="InterPro"/>
</dbReference>
<dbReference type="CDD" id="cd00446">
    <property type="entry name" value="GrpE"/>
    <property type="match status" value="1"/>
</dbReference>
<reference evidence="14 15" key="1">
    <citation type="journal article" date="2017" name="ISME J.">
        <title>An acid-tolerant ammonia-oxidizing ?-proteobacterium from soil.</title>
        <authorList>
            <person name="Hayatsu M."/>
            <person name="Tago K."/>
            <person name="Uchiyama I."/>
            <person name="Toyoda A."/>
            <person name="Wang Y."/>
            <person name="Shimomura Y."/>
            <person name="Okubo T."/>
            <person name="Kurisu F."/>
            <person name="Hirono Y."/>
            <person name="Nonaka K."/>
            <person name="Akiyama H."/>
            <person name="Itoh T."/>
            <person name="Takami H."/>
        </authorList>
    </citation>
    <scope>NUCLEOTIDE SEQUENCE [LARGE SCALE GENOMIC DNA]</scope>
    <source>
        <strain evidence="14 15">TAO100</strain>
    </source>
</reference>
<name>A0A1Q2SKS5_9GAMM</name>
<organism evidence="14 15">
    <name type="scientific">Candidatus Nitrosoglobus terrae</name>
    <dbReference type="NCBI Taxonomy" id="1630141"/>
    <lineage>
        <taxon>Bacteria</taxon>
        <taxon>Pseudomonadati</taxon>
        <taxon>Pseudomonadota</taxon>
        <taxon>Gammaproteobacteria</taxon>
        <taxon>Chromatiales</taxon>
        <taxon>Chromatiaceae</taxon>
        <taxon>Candidatus Nitrosoglobus</taxon>
    </lineage>
</organism>
<dbReference type="PANTHER" id="PTHR21237:SF23">
    <property type="entry name" value="GRPE PROTEIN HOMOLOG, MITOCHONDRIAL"/>
    <property type="match status" value="1"/>
</dbReference>
<dbReference type="NCBIfam" id="NF010737">
    <property type="entry name" value="PRK14139.1"/>
    <property type="match status" value="1"/>
</dbReference>
<dbReference type="InterPro" id="IPR000740">
    <property type="entry name" value="GrpE"/>
</dbReference>
<evidence type="ECO:0000256" key="1">
    <source>
        <dbReference type="ARBA" id="ARBA00004496"/>
    </source>
</evidence>
<dbReference type="InterPro" id="IPR013805">
    <property type="entry name" value="GrpE_CC"/>
</dbReference>
<dbReference type="Pfam" id="PF01025">
    <property type="entry name" value="GrpE"/>
    <property type="match status" value="1"/>
</dbReference>
<dbReference type="GO" id="GO:0051082">
    <property type="term" value="F:unfolded protein binding"/>
    <property type="evidence" value="ECO:0007669"/>
    <property type="project" value="TreeGrafter"/>
</dbReference>
<evidence type="ECO:0000313" key="15">
    <source>
        <dbReference type="Proteomes" id="UP000243679"/>
    </source>
</evidence>
<keyword evidence="4 10" id="KW-0963">Cytoplasm</keyword>
<evidence type="ECO:0000256" key="13">
    <source>
        <dbReference type="SAM" id="MobiDB-lite"/>
    </source>
</evidence>
<dbReference type="GO" id="GO:0000774">
    <property type="term" value="F:adenyl-nucleotide exchange factor activity"/>
    <property type="evidence" value="ECO:0007669"/>
    <property type="project" value="InterPro"/>
</dbReference>
<evidence type="ECO:0000256" key="5">
    <source>
        <dbReference type="ARBA" id="ARBA00023016"/>
    </source>
</evidence>
<dbReference type="RefSeq" id="WP_096526371.1">
    <property type="nucleotide sequence ID" value="NZ_AP014836.1"/>
</dbReference>
<dbReference type="Gene3D" id="3.90.20.20">
    <property type="match status" value="1"/>
</dbReference>
<comment type="function">
    <text evidence="7 10 11">Participates actively in the response to hyperosmotic and heat shock by preventing the aggregation of stress-denatured proteins, in association with DnaK and GrpE. It is the nucleotide exchange factor for DnaK and may function as a thermosensor. Unfolded proteins bind initially to DnaJ; upon interaction with the DnaJ-bound protein, DnaK hydrolyzes its bound ATP, resulting in the formation of a stable complex. GrpE releases ADP from DnaK; ATP binding to DnaK triggers the release of the substrate protein, thus completing the reaction cycle. Several rounds of ATP-dependent interactions between DnaJ, DnaK and GrpE are required for fully efficient folding.</text>
</comment>
<dbReference type="HAMAP" id="MF_01151">
    <property type="entry name" value="GrpE"/>
    <property type="match status" value="1"/>
</dbReference>
<feature type="compositionally biased region" description="Polar residues" evidence="13">
    <location>
        <begin position="16"/>
        <end position="28"/>
    </location>
</feature>
<accession>A0A1Q2SKS5</accession>
<comment type="subunit">
    <text evidence="3 10">Homodimer.</text>
</comment>
<evidence type="ECO:0000256" key="8">
    <source>
        <dbReference type="ARBA" id="ARBA00072274"/>
    </source>
</evidence>
<evidence type="ECO:0000313" key="14">
    <source>
        <dbReference type="EMBL" id="BAW79751.1"/>
    </source>
</evidence>
<dbReference type="NCBIfam" id="NF010748">
    <property type="entry name" value="PRK14150.1"/>
    <property type="match status" value="1"/>
</dbReference>
<dbReference type="Proteomes" id="UP000243679">
    <property type="component" value="Chromosome"/>
</dbReference>
<dbReference type="KEGG" id="ntt:TAO_0381"/>
<evidence type="ECO:0000256" key="10">
    <source>
        <dbReference type="HAMAP-Rule" id="MF_01151"/>
    </source>
</evidence>
<dbReference type="AlphaFoldDB" id="A0A1Q2SKS5"/>
<dbReference type="PRINTS" id="PR00773">
    <property type="entry name" value="GRPEPROTEIN"/>
</dbReference>
<proteinExistence type="inferred from homology"/>
<dbReference type="GO" id="GO:0005829">
    <property type="term" value="C:cytosol"/>
    <property type="evidence" value="ECO:0007669"/>
    <property type="project" value="TreeGrafter"/>
</dbReference>
<evidence type="ECO:0000256" key="12">
    <source>
        <dbReference type="RuleBase" id="RU004478"/>
    </source>
</evidence>